<evidence type="ECO:0000313" key="3">
    <source>
        <dbReference type="Proteomes" id="UP000236584"/>
    </source>
</evidence>
<feature type="region of interest" description="Disordered" evidence="1">
    <location>
        <begin position="126"/>
        <end position="160"/>
    </location>
</feature>
<dbReference type="PANTHER" id="PTHR42199:SF1">
    <property type="entry name" value="UPF0212 PROTEIN TK1194"/>
    <property type="match status" value="1"/>
</dbReference>
<dbReference type="RefSeq" id="WP_103428104.1">
    <property type="nucleotide sequence ID" value="NZ_CP026311.1"/>
</dbReference>
<reference evidence="2 3" key="1">
    <citation type="submission" date="2018-01" db="EMBL/GenBank/DDBJ databases">
        <title>Complete genome sequence of Salinigranum rubrum GX10T, an extremely halophilic archaeon isolated from a marine solar saltern.</title>
        <authorList>
            <person name="Han S."/>
        </authorList>
    </citation>
    <scope>NUCLEOTIDE SEQUENCE [LARGE SCALE GENOMIC DNA]</scope>
    <source>
        <strain evidence="2 3">GX10</strain>
        <plasmid evidence="3">Plasmid unnamed2</plasmid>
    </source>
</reference>
<dbReference type="OrthoDB" id="296390at2157"/>
<dbReference type="EMBL" id="CP026311">
    <property type="protein sequence ID" value="AUV84422.1"/>
    <property type="molecule type" value="Genomic_DNA"/>
</dbReference>
<dbReference type="AlphaFoldDB" id="A0A2I8VR84"/>
<dbReference type="Proteomes" id="UP000236584">
    <property type="component" value="Plasmid unnamed2"/>
</dbReference>
<protein>
    <recommendedName>
        <fullName evidence="4">DUF555 domain-containing protein</fullName>
    </recommendedName>
</protein>
<evidence type="ECO:0008006" key="4">
    <source>
        <dbReference type="Google" id="ProtNLM"/>
    </source>
</evidence>
<keyword evidence="3" id="KW-1185">Reference proteome</keyword>
<sequence length="160" mass="16932">MTTSGHGGEEIWFEVQLSVPWVVAGTTGVQDVINIAVSEVGKRVNQTSARYSEIVVQDVACPSCGYEYEAALSTTDFALVVVTVLAQFKAASAEESSRIAKRELGVRMKDIPLTVLGVRRASLAVEEPAVETASEPDAVTDAPSGDRPESDASRSSSSAR</sequence>
<dbReference type="InterPro" id="IPR007564">
    <property type="entry name" value="UPF0212"/>
</dbReference>
<dbReference type="GeneID" id="35595039"/>
<proteinExistence type="predicted"/>
<dbReference type="PANTHER" id="PTHR42199">
    <property type="entry name" value="UPF0212 PROTEIN MJ0068"/>
    <property type="match status" value="1"/>
</dbReference>
<dbReference type="KEGG" id="srub:C2R22_23065"/>
<geneLocation type="plasmid" evidence="2">
    <name>unnamed2</name>
</geneLocation>
<dbReference type="Pfam" id="PF04475">
    <property type="entry name" value="DUF555"/>
    <property type="match status" value="1"/>
</dbReference>
<accession>A0A2I8VR84</accession>
<evidence type="ECO:0000313" key="2">
    <source>
        <dbReference type="EMBL" id="AUV84422.1"/>
    </source>
</evidence>
<evidence type="ECO:0000256" key="1">
    <source>
        <dbReference type="SAM" id="MobiDB-lite"/>
    </source>
</evidence>
<gene>
    <name evidence="2" type="ORF">C2R22_23065</name>
</gene>
<organism evidence="2 3">
    <name type="scientific">Salinigranum rubrum</name>
    <dbReference type="NCBI Taxonomy" id="755307"/>
    <lineage>
        <taxon>Archaea</taxon>
        <taxon>Methanobacteriati</taxon>
        <taxon>Methanobacteriota</taxon>
        <taxon>Stenosarchaea group</taxon>
        <taxon>Halobacteria</taxon>
        <taxon>Halobacteriales</taxon>
        <taxon>Haloferacaceae</taxon>
        <taxon>Salinigranum</taxon>
    </lineage>
</organism>
<keyword evidence="2" id="KW-0614">Plasmid</keyword>
<name>A0A2I8VR84_9EURY</name>